<proteinExistence type="predicted"/>
<dbReference type="Proteomes" id="UP000007726">
    <property type="component" value="Chromosome"/>
</dbReference>
<name>B8FWB7_DESHD</name>
<dbReference type="KEGG" id="dhd:Dhaf_2703"/>
<sequence length="78" mass="8423">MAMVTYGSVTGRVVGKVEGDYKGKPNVTFQLLQQKGNRAGFAQVRILNDGRELPKEGEDVTFSGVLYGYQGGVLVLVD</sequence>
<reference evidence="1 2" key="1">
    <citation type="journal article" date="2012" name="BMC Microbiol.">
        <title>Genome sequence of Desulfitobacterium hafniense DCB-2, a Gram-positive anaerobe capable of dehalogenation and metal reduction.</title>
        <authorList>
            <person name="Kim S.H."/>
            <person name="Harzman C."/>
            <person name="Davis J.K."/>
            <person name="Hutcheson R."/>
            <person name="Broderick J.B."/>
            <person name="Marsh T.L."/>
            <person name="Tiedje J.M."/>
        </authorList>
    </citation>
    <scope>NUCLEOTIDE SEQUENCE [LARGE SCALE GENOMIC DNA]</scope>
    <source>
        <strain evidence="2">DSM 10664 / DCB-2</strain>
    </source>
</reference>
<dbReference type="RefSeq" id="WP_015944171.1">
    <property type="nucleotide sequence ID" value="NC_011830.1"/>
</dbReference>
<protein>
    <submittedName>
        <fullName evidence="1">Uncharacterized protein</fullName>
    </submittedName>
</protein>
<evidence type="ECO:0000313" key="1">
    <source>
        <dbReference type="EMBL" id="ACL20729.1"/>
    </source>
</evidence>
<dbReference type="HOGENOM" id="CLU_2616235_0_0_9"/>
<evidence type="ECO:0000313" key="2">
    <source>
        <dbReference type="Proteomes" id="UP000007726"/>
    </source>
</evidence>
<dbReference type="EMBL" id="CP001336">
    <property type="protein sequence ID" value="ACL20729.1"/>
    <property type="molecule type" value="Genomic_DNA"/>
</dbReference>
<dbReference type="AlphaFoldDB" id="B8FWB7"/>
<gene>
    <name evidence="1" type="ordered locus">Dhaf_2703</name>
</gene>
<accession>B8FWB7</accession>
<organism evidence="1 2">
    <name type="scientific">Desulfitobacterium hafniense (strain DSM 10664 / DCB-2)</name>
    <dbReference type="NCBI Taxonomy" id="272564"/>
    <lineage>
        <taxon>Bacteria</taxon>
        <taxon>Bacillati</taxon>
        <taxon>Bacillota</taxon>
        <taxon>Clostridia</taxon>
        <taxon>Eubacteriales</taxon>
        <taxon>Desulfitobacteriaceae</taxon>
        <taxon>Desulfitobacterium</taxon>
    </lineage>
</organism>